<evidence type="ECO:0000313" key="10">
    <source>
        <dbReference type="Proteomes" id="UP000184016"/>
    </source>
</evidence>
<reference evidence="10" key="1">
    <citation type="submission" date="2016-11" db="EMBL/GenBank/DDBJ databases">
        <authorList>
            <person name="Varghese N."/>
            <person name="Submissions S."/>
        </authorList>
    </citation>
    <scope>NUCLEOTIDE SEQUENCE [LARGE SCALE GENOMIC DNA]</scope>
    <source>
        <strain evidence="10">USBA-503</strain>
    </source>
</reference>
<evidence type="ECO:0000256" key="1">
    <source>
        <dbReference type="ARBA" id="ARBA00004167"/>
    </source>
</evidence>
<evidence type="ECO:0000259" key="7">
    <source>
        <dbReference type="Pfam" id="PF25963"/>
    </source>
</evidence>
<dbReference type="InterPro" id="IPR058634">
    <property type="entry name" value="AaeA-lik-b-barrel"/>
</dbReference>
<dbReference type="Pfam" id="PF25997">
    <property type="entry name" value="BSH_YhbJ"/>
    <property type="match status" value="1"/>
</dbReference>
<keyword evidence="10" id="KW-1185">Reference proteome</keyword>
<evidence type="ECO:0000256" key="6">
    <source>
        <dbReference type="SAM" id="Phobius"/>
    </source>
</evidence>
<evidence type="ECO:0000313" key="9">
    <source>
        <dbReference type="EMBL" id="SHJ84434.1"/>
    </source>
</evidence>
<gene>
    <name evidence="9" type="ORF">SAMN05443507_104108</name>
</gene>
<evidence type="ECO:0000256" key="2">
    <source>
        <dbReference type="ARBA" id="ARBA00009477"/>
    </source>
</evidence>
<dbReference type="GO" id="GO:0055085">
    <property type="term" value="P:transmembrane transport"/>
    <property type="evidence" value="ECO:0007669"/>
    <property type="project" value="InterPro"/>
</dbReference>
<dbReference type="STRING" id="1830138.SAMN05443507_104108"/>
<dbReference type="SUPFAM" id="SSF51230">
    <property type="entry name" value="Single hybrid motif"/>
    <property type="match status" value="1"/>
</dbReference>
<keyword evidence="3 6" id="KW-0812">Transmembrane</keyword>
<evidence type="ECO:0000256" key="4">
    <source>
        <dbReference type="ARBA" id="ARBA00022989"/>
    </source>
</evidence>
<dbReference type="GO" id="GO:0016020">
    <property type="term" value="C:membrane"/>
    <property type="evidence" value="ECO:0007669"/>
    <property type="project" value="UniProtKB-SubCell"/>
</dbReference>
<keyword evidence="4 6" id="KW-1133">Transmembrane helix</keyword>
<name>A0A1M6MLY9_9BACL</name>
<accession>A0A1M6MLY9</accession>
<dbReference type="Proteomes" id="UP000184016">
    <property type="component" value="Unassembled WGS sequence"/>
</dbReference>
<dbReference type="EMBL" id="FRAF01000004">
    <property type="protein sequence ID" value="SHJ84434.1"/>
    <property type="molecule type" value="Genomic_DNA"/>
</dbReference>
<evidence type="ECO:0000256" key="5">
    <source>
        <dbReference type="ARBA" id="ARBA00023136"/>
    </source>
</evidence>
<feature type="domain" description="p-hydroxybenzoic acid efflux pump subunit AaeA-like beta-barrel" evidence="7">
    <location>
        <begin position="124"/>
        <end position="215"/>
    </location>
</feature>
<comment type="subcellular location">
    <subcellularLocation>
        <location evidence="1">Membrane</location>
        <topology evidence="1">Single-pass membrane protein</topology>
    </subcellularLocation>
</comment>
<dbReference type="InterPro" id="IPR050739">
    <property type="entry name" value="MFP"/>
</dbReference>
<evidence type="ECO:0000256" key="3">
    <source>
        <dbReference type="ARBA" id="ARBA00022692"/>
    </source>
</evidence>
<dbReference type="InterPro" id="IPR058635">
    <property type="entry name" value="BSH_YhbJ"/>
</dbReference>
<dbReference type="AlphaFoldDB" id="A0A1M6MLY9"/>
<comment type="similarity">
    <text evidence="2">Belongs to the membrane fusion protein (MFP) (TC 8.A.1) family.</text>
</comment>
<feature type="transmembrane region" description="Helical" evidence="6">
    <location>
        <begin position="7"/>
        <end position="28"/>
    </location>
</feature>
<dbReference type="RefSeq" id="WP_072873182.1">
    <property type="nucleotide sequence ID" value="NZ_FRAF01000004.1"/>
</dbReference>
<dbReference type="PANTHER" id="PTHR30386">
    <property type="entry name" value="MEMBRANE FUSION SUBUNIT OF EMRAB-TOLC MULTIDRUG EFFLUX PUMP"/>
    <property type="match status" value="1"/>
</dbReference>
<keyword evidence="5 6" id="KW-0472">Membrane</keyword>
<dbReference type="Gene3D" id="2.40.30.170">
    <property type="match status" value="1"/>
</dbReference>
<feature type="domain" description="YhbJ barrel-sandwich hybrid" evidence="8">
    <location>
        <begin position="49"/>
        <end position="117"/>
    </location>
</feature>
<dbReference type="PANTHER" id="PTHR30386:SF26">
    <property type="entry name" value="TRANSPORT PROTEIN COMB"/>
    <property type="match status" value="1"/>
</dbReference>
<sequence length="216" mass="23147">MNARRLLIINVIILLVIVIAGFVGYYFYNQSTLYLTTDDASVTGKQIVIAAPASGKVVDWNGTFGRTFTSGDTVGDVQMQQGTKTVDVAIPMPQDGTVVQNEAVDNEFVAAGTPLAYAYNMQQLYVTANIKETQISQIKIGQNVNVYVDAFPGITIKGTVEDIGMATASTFSLLPTQSTTADFTKVTQVIPVRIALQGYQGIGLVPGMSATVKIHK</sequence>
<protein>
    <submittedName>
        <fullName evidence="9">HlyD family secretion protein</fullName>
    </submittedName>
</protein>
<evidence type="ECO:0000259" key="8">
    <source>
        <dbReference type="Pfam" id="PF25997"/>
    </source>
</evidence>
<proteinExistence type="inferred from homology"/>
<dbReference type="Pfam" id="PF25963">
    <property type="entry name" value="Beta-barrel_AAEA"/>
    <property type="match status" value="1"/>
</dbReference>
<organism evidence="9 10">
    <name type="scientific">Alicyclobacillus tolerans</name>
    <dbReference type="NCBI Taxonomy" id="90970"/>
    <lineage>
        <taxon>Bacteria</taxon>
        <taxon>Bacillati</taxon>
        <taxon>Bacillota</taxon>
        <taxon>Bacilli</taxon>
        <taxon>Bacillales</taxon>
        <taxon>Alicyclobacillaceae</taxon>
        <taxon>Alicyclobacillus</taxon>
    </lineage>
</organism>
<dbReference type="OrthoDB" id="9811754at2"/>
<dbReference type="InterPro" id="IPR011053">
    <property type="entry name" value="Single_hybrid_motif"/>
</dbReference>